<evidence type="ECO:0000256" key="1">
    <source>
        <dbReference type="SAM" id="MobiDB-lite"/>
    </source>
</evidence>
<organism evidence="2 3">
    <name type="scientific">Streptomyces avermitilis</name>
    <dbReference type="NCBI Taxonomy" id="33903"/>
    <lineage>
        <taxon>Bacteria</taxon>
        <taxon>Bacillati</taxon>
        <taxon>Actinomycetota</taxon>
        <taxon>Actinomycetes</taxon>
        <taxon>Kitasatosporales</taxon>
        <taxon>Streptomycetaceae</taxon>
        <taxon>Streptomyces</taxon>
    </lineage>
</organism>
<gene>
    <name evidence="2" type="ORF">SAV31267_086410</name>
</gene>
<reference evidence="2 3" key="1">
    <citation type="submission" date="2019-04" db="EMBL/GenBank/DDBJ databases">
        <title>Draft genome sequences of Streptomyces avermitilis ATCC 31267.</title>
        <authorList>
            <person name="Komaki H."/>
            <person name="Tamura T."/>
            <person name="Hosoyama A."/>
        </authorList>
    </citation>
    <scope>NUCLEOTIDE SEQUENCE [LARGE SCALE GENOMIC DNA]</scope>
    <source>
        <strain evidence="2 3">ATCC 31267</strain>
    </source>
</reference>
<evidence type="ECO:0000313" key="3">
    <source>
        <dbReference type="Proteomes" id="UP000299211"/>
    </source>
</evidence>
<evidence type="ECO:0000313" key="2">
    <source>
        <dbReference type="EMBL" id="GDY79156.1"/>
    </source>
</evidence>
<name>A0A4D4N5G6_STRAX</name>
<proteinExistence type="predicted"/>
<sequence length="76" mass="7766">MHQPPGTAEPQPEPAARGVAVAQRLLDVGDSRSFVAEGEAKPPGPADLEGSALDLPPPPWMSVLRASSLAAVTSLV</sequence>
<protein>
    <submittedName>
        <fullName evidence="2">Uncharacterized protein</fullName>
    </submittedName>
</protein>
<dbReference type="Proteomes" id="UP000299211">
    <property type="component" value="Unassembled WGS sequence"/>
</dbReference>
<comment type="caution">
    <text evidence="2">The sequence shown here is derived from an EMBL/GenBank/DDBJ whole genome shotgun (WGS) entry which is preliminary data.</text>
</comment>
<dbReference type="EMBL" id="BJHY01000001">
    <property type="protein sequence ID" value="GDY79156.1"/>
    <property type="molecule type" value="Genomic_DNA"/>
</dbReference>
<feature type="region of interest" description="Disordered" evidence="1">
    <location>
        <begin position="35"/>
        <end position="54"/>
    </location>
</feature>
<accession>A0A4D4N5G6</accession>
<dbReference type="AlphaFoldDB" id="A0A4D4N5G6"/>